<keyword evidence="5" id="KW-1185">Reference proteome</keyword>
<proteinExistence type="predicted"/>
<dbReference type="EMBL" id="JAPNTZ010000005">
    <property type="protein sequence ID" value="MCY1139249.1"/>
    <property type="molecule type" value="Genomic_DNA"/>
</dbReference>
<gene>
    <name evidence="4" type="ORF">OWR29_14715</name>
</gene>
<name>A0ABT4AYC8_9ACTN</name>
<evidence type="ECO:0000259" key="3">
    <source>
        <dbReference type="PROSITE" id="PS51186"/>
    </source>
</evidence>
<dbReference type="Pfam" id="PF00583">
    <property type="entry name" value="Acetyltransf_1"/>
    <property type="match status" value="1"/>
</dbReference>
<dbReference type="PANTHER" id="PTHR43877">
    <property type="entry name" value="AMINOALKYLPHOSPHONATE N-ACETYLTRANSFERASE-RELATED-RELATED"/>
    <property type="match status" value="1"/>
</dbReference>
<dbReference type="CDD" id="cd04301">
    <property type="entry name" value="NAT_SF"/>
    <property type="match status" value="1"/>
</dbReference>
<organism evidence="4 5">
    <name type="scientific">Paractinoplanes pyxinae</name>
    <dbReference type="NCBI Taxonomy" id="2997416"/>
    <lineage>
        <taxon>Bacteria</taxon>
        <taxon>Bacillati</taxon>
        <taxon>Actinomycetota</taxon>
        <taxon>Actinomycetes</taxon>
        <taxon>Micromonosporales</taxon>
        <taxon>Micromonosporaceae</taxon>
        <taxon>Paractinoplanes</taxon>
    </lineage>
</organism>
<dbReference type="InterPro" id="IPR050832">
    <property type="entry name" value="Bact_Acetyltransf"/>
</dbReference>
<comment type="caution">
    <text evidence="4">The sequence shown here is derived from an EMBL/GenBank/DDBJ whole genome shotgun (WGS) entry which is preliminary data.</text>
</comment>
<protein>
    <submittedName>
        <fullName evidence="4">GNAT family N-acetyltransferase</fullName>
    </submittedName>
</protein>
<dbReference type="InterPro" id="IPR016181">
    <property type="entry name" value="Acyl_CoA_acyltransferase"/>
</dbReference>
<dbReference type="RefSeq" id="WP_267563360.1">
    <property type="nucleotide sequence ID" value="NZ_JAPNTZ010000005.1"/>
</dbReference>
<feature type="domain" description="N-acetyltransferase" evidence="3">
    <location>
        <begin position="10"/>
        <end position="152"/>
    </location>
</feature>
<sequence length="164" mass="18481">MTKSGLAATWAARPASMADLATIAELRAVVLRADLERLGRYDEHRVRQRLRDAYEPDHTWIVEVGTEFAGCVALRPAEDAHWLEHFYLHPENQGRGLGTAVLRWLLKRCDRDGVAVRLNVLRGSAARRLYERHGFIVESEDPVDVFMHRPPVQRYIPGAGSGSA</sequence>
<accession>A0ABT4AYC8</accession>
<evidence type="ECO:0000313" key="4">
    <source>
        <dbReference type="EMBL" id="MCY1139249.1"/>
    </source>
</evidence>
<evidence type="ECO:0000256" key="1">
    <source>
        <dbReference type="ARBA" id="ARBA00022679"/>
    </source>
</evidence>
<reference evidence="4" key="1">
    <citation type="submission" date="2022-11" db="EMBL/GenBank/DDBJ databases">
        <authorList>
            <person name="Somphong A."/>
            <person name="Phongsopitanun W."/>
        </authorList>
    </citation>
    <scope>NUCLEOTIDE SEQUENCE</scope>
    <source>
        <strain evidence="4">Pm04-4</strain>
    </source>
</reference>
<dbReference type="InterPro" id="IPR000182">
    <property type="entry name" value="GNAT_dom"/>
</dbReference>
<dbReference type="Proteomes" id="UP001151002">
    <property type="component" value="Unassembled WGS sequence"/>
</dbReference>
<dbReference type="Gene3D" id="3.40.630.30">
    <property type="match status" value="1"/>
</dbReference>
<evidence type="ECO:0000256" key="2">
    <source>
        <dbReference type="ARBA" id="ARBA00023315"/>
    </source>
</evidence>
<dbReference type="SUPFAM" id="SSF55729">
    <property type="entry name" value="Acyl-CoA N-acyltransferases (Nat)"/>
    <property type="match status" value="1"/>
</dbReference>
<evidence type="ECO:0000313" key="5">
    <source>
        <dbReference type="Proteomes" id="UP001151002"/>
    </source>
</evidence>
<keyword evidence="2" id="KW-0012">Acyltransferase</keyword>
<keyword evidence="1" id="KW-0808">Transferase</keyword>
<dbReference type="PROSITE" id="PS51186">
    <property type="entry name" value="GNAT"/>
    <property type="match status" value="1"/>
</dbReference>